<dbReference type="SUPFAM" id="SSF51261">
    <property type="entry name" value="Duplicated hybrid motif"/>
    <property type="match status" value="1"/>
</dbReference>
<accession>A0A8S5R6X7</accession>
<proteinExistence type="predicted"/>
<dbReference type="CDD" id="cd12797">
    <property type="entry name" value="M23_peptidase"/>
    <property type="match status" value="1"/>
</dbReference>
<reference evidence="1" key="1">
    <citation type="journal article" date="2021" name="Proc. Natl. Acad. Sci. U.S.A.">
        <title>A Catalog of Tens of Thousands of Viruses from Human Metagenomes Reveals Hidden Associations with Chronic Diseases.</title>
        <authorList>
            <person name="Tisza M.J."/>
            <person name="Buck C.B."/>
        </authorList>
    </citation>
    <scope>NUCLEOTIDE SEQUENCE</scope>
    <source>
        <strain evidence="1">CtnRj46</strain>
    </source>
</reference>
<protein>
    <submittedName>
        <fullName evidence="1">Stage II sporulation protein Q signaling, intercellular channel, sporulation.26A</fullName>
    </submittedName>
</protein>
<dbReference type="EMBL" id="BK015829">
    <property type="protein sequence ID" value="DAE27151.1"/>
    <property type="molecule type" value="Genomic_DNA"/>
</dbReference>
<dbReference type="InterPro" id="IPR011055">
    <property type="entry name" value="Dup_hybrid_motif"/>
</dbReference>
<name>A0A8S5R6X7_9VIRU</name>
<sequence>MNIKCPLNAQLAYFPMKECTVAAGFKNIKYKRANKYPHYGVDFDSLGGESYYNLASGYGEVIGIEMNNNPIGGVIVIKYKNVYVPKKKKIMDLIFRIYHNEHILVKKGDKVVPYQKIGTVSDCHKWYNHTHLEIDADTKYPFYTPQVAEASSKLLRRKGATDKSMLNPMNVLVVGKEQSAIVHPLAIYADKKVDAPKYFEI</sequence>
<dbReference type="Gene3D" id="2.70.70.10">
    <property type="entry name" value="Glucose Permease (Domain IIA)"/>
    <property type="match status" value="1"/>
</dbReference>
<organism evidence="1">
    <name type="scientific">virus sp. ctnRj46</name>
    <dbReference type="NCBI Taxonomy" id="2826814"/>
    <lineage>
        <taxon>Viruses</taxon>
    </lineage>
</organism>
<evidence type="ECO:0000313" key="1">
    <source>
        <dbReference type="EMBL" id="DAE27151.1"/>
    </source>
</evidence>